<dbReference type="GO" id="GO:0000978">
    <property type="term" value="F:RNA polymerase II cis-regulatory region sequence-specific DNA binding"/>
    <property type="evidence" value="ECO:0007669"/>
    <property type="project" value="TreeGrafter"/>
</dbReference>
<evidence type="ECO:0000313" key="15">
    <source>
        <dbReference type="Proteomes" id="UP000325440"/>
    </source>
</evidence>
<dbReference type="PANTHER" id="PTHR24390:SF159">
    <property type="entry name" value="GROWTH FACTOR INDEPENDENT 1 TRANSCRIPTIONAL REPRESSOR"/>
    <property type="match status" value="1"/>
</dbReference>
<evidence type="ECO:0000256" key="6">
    <source>
        <dbReference type="ARBA" id="ARBA00023015"/>
    </source>
</evidence>
<keyword evidence="7" id="KW-0238">DNA-binding</keyword>
<dbReference type="OrthoDB" id="6077919at2759"/>
<protein>
    <submittedName>
        <fullName evidence="14">Zinc finger, AD-type,Zinc finger C2H2-type,Zinc finger, RING/FYVE/PHD-type</fullName>
    </submittedName>
</protein>
<feature type="binding site" evidence="11">
    <location>
        <position position="148"/>
    </location>
    <ligand>
        <name>Zn(2+)</name>
        <dbReference type="ChEBI" id="CHEBI:29105"/>
    </ligand>
</feature>
<feature type="domain" description="C2H2-type" evidence="12">
    <location>
        <begin position="422"/>
        <end position="449"/>
    </location>
</feature>
<dbReference type="GO" id="GO:0006357">
    <property type="term" value="P:regulation of transcription by RNA polymerase II"/>
    <property type="evidence" value="ECO:0007669"/>
    <property type="project" value="TreeGrafter"/>
</dbReference>
<feature type="domain" description="ZAD" evidence="13">
    <location>
        <begin position="15"/>
        <end position="88"/>
    </location>
</feature>
<dbReference type="FunFam" id="3.30.160.60:FF:000358">
    <property type="entry name" value="zinc finger protein 24"/>
    <property type="match status" value="1"/>
</dbReference>
<feature type="domain" description="ZAD" evidence="13">
    <location>
        <begin position="102"/>
        <end position="175"/>
    </location>
</feature>
<dbReference type="FunFam" id="3.30.160.60:FF:002343">
    <property type="entry name" value="Zinc finger protein 33A"/>
    <property type="match status" value="1"/>
</dbReference>
<dbReference type="Proteomes" id="UP000325440">
    <property type="component" value="Unassembled WGS sequence"/>
</dbReference>
<keyword evidence="4 10" id="KW-0863">Zinc-finger</keyword>
<dbReference type="PROSITE" id="PS50157">
    <property type="entry name" value="ZINC_FINGER_C2H2_2"/>
    <property type="match status" value="6"/>
</dbReference>
<feature type="binding site" evidence="11">
    <location>
        <position position="64"/>
    </location>
    <ligand>
        <name>Zn(2+)</name>
        <dbReference type="ChEBI" id="CHEBI:29105"/>
    </ligand>
</feature>
<dbReference type="EMBL" id="CABPRJ010000003">
    <property type="protein sequence ID" value="VVC24554.1"/>
    <property type="molecule type" value="Genomic_DNA"/>
</dbReference>
<dbReference type="Pfam" id="PF00096">
    <property type="entry name" value="zf-C2H2"/>
    <property type="match status" value="3"/>
</dbReference>
<feature type="binding site" evidence="11">
    <location>
        <position position="151"/>
    </location>
    <ligand>
        <name>Zn(2+)</name>
        <dbReference type="ChEBI" id="CHEBI:29105"/>
    </ligand>
</feature>
<evidence type="ECO:0000256" key="11">
    <source>
        <dbReference type="PROSITE-ProRule" id="PRU01263"/>
    </source>
</evidence>
<keyword evidence="9" id="KW-0539">Nucleus</keyword>
<dbReference type="Gene3D" id="3.40.1800.20">
    <property type="match status" value="2"/>
</dbReference>
<feature type="binding site" evidence="11">
    <location>
        <position position="20"/>
    </location>
    <ligand>
        <name>Zn(2+)</name>
        <dbReference type="ChEBI" id="CHEBI:29105"/>
    </ligand>
</feature>
<keyword evidence="15" id="KW-1185">Reference proteome</keyword>
<dbReference type="GO" id="GO:0005634">
    <property type="term" value="C:nucleus"/>
    <property type="evidence" value="ECO:0007669"/>
    <property type="project" value="UniProtKB-SubCell"/>
</dbReference>
<dbReference type="GO" id="GO:0003700">
    <property type="term" value="F:DNA-binding transcription factor activity"/>
    <property type="evidence" value="ECO:0007669"/>
    <property type="project" value="TreeGrafter"/>
</dbReference>
<accession>A0A5E4LYD5</accession>
<evidence type="ECO:0000259" key="13">
    <source>
        <dbReference type="PROSITE" id="PS51915"/>
    </source>
</evidence>
<dbReference type="GO" id="GO:0008270">
    <property type="term" value="F:zinc ion binding"/>
    <property type="evidence" value="ECO:0007669"/>
    <property type="project" value="UniProtKB-UniRule"/>
</dbReference>
<evidence type="ECO:0000259" key="12">
    <source>
        <dbReference type="PROSITE" id="PS50157"/>
    </source>
</evidence>
<keyword evidence="2 11" id="KW-0479">Metal-binding</keyword>
<feature type="domain" description="C2H2-type" evidence="12">
    <location>
        <begin position="368"/>
        <end position="390"/>
    </location>
</feature>
<dbReference type="PANTHER" id="PTHR24390">
    <property type="entry name" value="ZINC FINGER PROTEIN"/>
    <property type="match status" value="1"/>
</dbReference>
<sequence>MPGGCQMSSNDRTRKLCRICGDVGSLNIFGTLGQTLDLSEKINTLLPINITLNDRLSTMICDACVSQITTINHIVEMSGRTNEIMTKILEKENNSFQERMLKLCRICGNPGLWDIYNQYGNSVSLADKINLIATLQVSPEDQLSLKICRNCIVQIEDVHPIFEFCHNTTKLMSIIAGDITQDIMKNETHSLGIENTLNEDFAMIDSLGIEKTVKEDFAIGINEIVIQENNNKENELYIFTVDEHNAKTSNITFTDKELDLKNKTNKTQCLRCTETFKSGTELRSHILLNHNLKELDCHHCFRRCSNVIEFENHVKLHFAAELPYYPCDLCLTCFNSLTDLIRHIKTHDVPRTREWALAFNLPDNCTYIGCRYCNKTFILETSRRIHERSHFTCLICETCGKQLPNKSQLSVHQRQHTGERPYKCIICDSSFKCLSTLRQHEVVHSPKKYSCEICLRKFSRPEKVRIHMRVHTGEKPYNCLMCHKKYQQKNDLNRHVKKKHEHYTATKNFR</sequence>
<dbReference type="AlphaFoldDB" id="A0A5E4LYD5"/>
<feature type="domain" description="C2H2-type" evidence="12">
    <location>
        <begin position="449"/>
        <end position="476"/>
    </location>
</feature>
<reference evidence="14 15" key="1">
    <citation type="submission" date="2019-08" db="EMBL/GenBank/DDBJ databases">
        <authorList>
            <person name="Alioto T."/>
            <person name="Alioto T."/>
            <person name="Gomez Garrido J."/>
        </authorList>
    </citation>
    <scope>NUCLEOTIDE SEQUENCE [LARGE SCALE GENOMIC DNA]</scope>
</reference>
<feature type="domain" description="C2H2-type" evidence="12">
    <location>
        <begin position="477"/>
        <end position="500"/>
    </location>
</feature>
<proteinExistence type="predicted"/>
<keyword evidence="8" id="KW-0804">Transcription</keyword>
<dbReference type="SMART" id="SM00868">
    <property type="entry name" value="zf-AD"/>
    <property type="match status" value="2"/>
</dbReference>
<dbReference type="SUPFAM" id="SSF57667">
    <property type="entry name" value="beta-beta-alpha zinc fingers"/>
    <property type="match status" value="3"/>
</dbReference>
<dbReference type="InterPro" id="IPR036236">
    <property type="entry name" value="Znf_C2H2_sf"/>
</dbReference>
<dbReference type="InterPro" id="IPR012934">
    <property type="entry name" value="Znf_AD"/>
</dbReference>
<feature type="binding site" evidence="11">
    <location>
        <position position="17"/>
    </location>
    <ligand>
        <name>Zn(2+)</name>
        <dbReference type="ChEBI" id="CHEBI:29105"/>
    </ligand>
</feature>
<evidence type="ECO:0000256" key="5">
    <source>
        <dbReference type="ARBA" id="ARBA00022833"/>
    </source>
</evidence>
<feature type="domain" description="C2H2-type" evidence="12">
    <location>
        <begin position="394"/>
        <end position="421"/>
    </location>
</feature>
<evidence type="ECO:0000256" key="10">
    <source>
        <dbReference type="PROSITE-ProRule" id="PRU00042"/>
    </source>
</evidence>
<dbReference type="SUPFAM" id="SSF57716">
    <property type="entry name" value="Glucocorticoid receptor-like (DNA-binding domain)"/>
    <property type="match status" value="2"/>
</dbReference>
<dbReference type="Gene3D" id="3.30.160.60">
    <property type="entry name" value="Classic Zinc Finger"/>
    <property type="match status" value="5"/>
</dbReference>
<feature type="domain" description="C2H2-type" evidence="12">
    <location>
        <begin position="325"/>
        <end position="352"/>
    </location>
</feature>
<dbReference type="Pfam" id="PF07776">
    <property type="entry name" value="zf-AD"/>
    <property type="match status" value="2"/>
</dbReference>
<evidence type="ECO:0000256" key="3">
    <source>
        <dbReference type="ARBA" id="ARBA00022737"/>
    </source>
</evidence>
<evidence type="ECO:0000256" key="8">
    <source>
        <dbReference type="ARBA" id="ARBA00023163"/>
    </source>
</evidence>
<dbReference type="FunFam" id="3.30.160.60:FF:000965">
    <property type="entry name" value="Neurotrophin receptor-interacting factor homolog"/>
    <property type="match status" value="1"/>
</dbReference>
<dbReference type="PROSITE" id="PS51915">
    <property type="entry name" value="ZAD"/>
    <property type="match status" value="2"/>
</dbReference>
<feature type="binding site" evidence="11">
    <location>
        <position position="107"/>
    </location>
    <ligand>
        <name>Zn(2+)</name>
        <dbReference type="ChEBI" id="CHEBI:29105"/>
    </ligand>
</feature>
<organism evidence="14 15">
    <name type="scientific">Cinara cedri</name>
    <dbReference type="NCBI Taxonomy" id="506608"/>
    <lineage>
        <taxon>Eukaryota</taxon>
        <taxon>Metazoa</taxon>
        <taxon>Ecdysozoa</taxon>
        <taxon>Arthropoda</taxon>
        <taxon>Hexapoda</taxon>
        <taxon>Insecta</taxon>
        <taxon>Pterygota</taxon>
        <taxon>Neoptera</taxon>
        <taxon>Paraneoptera</taxon>
        <taxon>Hemiptera</taxon>
        <taxon>Sternorrhyncha</taxon>
        <taxon>Aphidomorpha</taxon>
        <taxon>Aphidoidea</taxon>
        <taxon>Aphididae</taxon>
        <taxon>Lachninae</taxon>
        <taxon>Cinara</taxon>
    </lineage>
</organism>
<keyword evidence="5 11" id="KW-0862">Zinc</keyword>
<dbReference type="PROSITE" id="PS00028">
    <property type="entry name" value="ZINC_FINGER_C2H2_1"/>
    <property type="match status" value="7"/>
</dbReference>
<comment type="subcellular location">
    <subcellularLocation>
        <location evidence="1">Nucleus</location>
    </subcellularLocation>
</comment>
<evidence type="ECO:0000256" key="9">
    <source>
        <dbReference type="ARBA" id="ARBA00023242"/>
    </source>
</evidence>
<dbReference type="InterPro" id="IPR013087">
    <property type="entry name" value="Znf_C2H2_type"/>
</dbReference>
<feature type="binding site" evidence="11">
    <location>
        <position position="104"/>
    </location>
    <ligand>
        <name>Zn(2+)</name>
        <dbReference type="ChEBI" id="CHEBI:29105"/>
    </ligand>
</feature>
<feature type="binding site" evidence="11">
    <location>
        <position position="61"/>
    </location>
    <ligand>
        <name>Zn(2+)</name>
        <dbReference type="ChEBI" id="CHEBI:29105"/>
    </ligand>
</feature>
<name>A0A5E4LYD5_9HEMI</name>
<evidence type="ECO:0000313" key="14">
    <source>
        <dbReference type="EMBL" id="VVC24554.1"/>
    </source>
</evidence>
<evidence type="ECO:0000256" key="2">
    <source>
        <dbReference type="ARBA" id="ARBA00022723"/>
    </source>
</evidence>
<gene>
    <name evidence="14" type="ORF">CINCED_3A011803</name>
</gene>
<keyword evidence="3" id="KW-0677">Repeat</keyword>
<evidence type="ECO:0000256" key="7">
    <source>
        <dbReference type="ARBA" id="ARBA00023125"/>
    </source>
</evidence>
<dbReference type="SMART" id="SM00355">
    <property type="entry name" value="ZnF_C2H2"/>
    <property type="match status" value="8"/>
</dbReference>
<keyword evidence="6" id="KW-0805">Transcription regulation</keyword>
<evidence type="ECO:0000256" key="1">
    <source>
        <dbReference type="ARBA" id="ARBA00004123"/>
    </source>
</evidence>
<evidence type="ECO:0000256" key="4">
    <source>
        <dbReference type="ARBA" id="ARBA00022771"/>
    </source>
</evidence>